<keyword evidence="11" id="KW-0732">Signal</keyword>
<dbReference type="Proteomes" id="UP000193307">
    <property type="component" value="Unassembled WGS sequence"/>
</dbReference>
<evidence type="ECO:0000256" key="4">
    <source>
        <dbReference type="ARBA" id="ARBA00022475"/>
    </source>
</evidence>
<gene>
    <name evidence="13" type="ORF">PAM7971_02987</name>
</gene>
<evidence type="ECO:0000256" key="10">
    <source>
        <dbReference type="SAM" id="MobiDB-lite"/>
    </source>
</evidence>
<protein>
    <submittedName>
        <fullName evidence="13">Gram-negative bacterial tonB protein</fullName>
    </submittedName>
</protein>
<organism evidence="13 14">
    <name type="scientific">Pacificibacter marinus</name>
    <dbReference type="NCBI Taxonomy" id="658057"/>
    <lineage>
        <taxon>Bacteria</taxon>
        <taxon>Pseudomonadati</taxon>
        <taxon>Pseudomonadota</taxon>
        <taxon>Alphaproteobacteria</taxon>
        <taxon>Rhodobacterales</taxon>
        <taxon>Roseobacteraceae</taxon>
        <taxon>Pacificibacter</taxon>
    </lineage>
</organism>
<evidence type="ECO:0000313" key="14">
    <source>
        <dbReference type="Proteomes" id="UP000193307"/>
    </source>
</evidence>
<dbReference type="PROSITE" id="PS52015">
    <property type="entry name" value="TONB_CTD"/>
    <property type="match status" value="1"/>
</dbReference>
<dbReference type="InterPro" id="IPR006260">
    <property type="entry name" value="TonB/TolA_C"/>
</dbReference>
<comment type="similarity">
    <text evidence="2">Belongs to the TonB family.</text>
</comment>
<feature type="chain" id="PRO_5011009386" evidence="11">
    <location>
        <begin position="22"/>
        <end position="264"/>
    </location>
</feature>
<evidence type="ECO:0000256" key="7">
    <source>
        <dbReference type="ARBA" id="ARBA00022927"/>
    </source>
</evidence>
<evidence type="ECO:0000256" key="5">
    <source>
        <dbReference type="ARBA" id="ARBA00022519"/>
    </source>
</evidence>
<dbReference type="EMBL" id="FWFW01000011">
    <property type="protein sequence ID" value="SLN57655.1"/>
    <property type="molecule type" value="Genomic_DNA"/>
</dbReference>
<dbReference type="STRING" id="658057.SAMN04488032_11132"/>
<evidence type="ECO:0000259" key="12">
    <source>
        <dbReference type="PROSITE" id="PS52015"/>
    </source>
</evidence>
<dbReference type="InterPro" id="IPR051045">
    <property type="entry name" value="TonB-dependent_transducer"/>
</dbReference>
<dbReference type="SUPFAM" id="SSF74653">
    <property type="entry name" value="TolA/TonB C-terminal domain"/>
    <property type="match status" value="1"/>
</dbReference>
<keyword evidence="3" id="KW-0813">Transport</keyword>
<evidence type="ECO:0000256" key="3">
    <source>
        <dbReference type="ARBA" id="ARBA00022448"/>
    </source>
</evidence>
<dbReference type="AlphaFoldDB" id="A0A1Y5T899"/>
<dbReference type="GO" id="GO:0005886">
    <property type="term" value="C:plasma membrane"/>
    <property type="evidence" value="ECO:0007669"/>
    <property type="project" value="UniProtKB-SubCell"/>
</dbReference>
<feature type="signal peptide" evidence="11">
    <location>
        <begin position="1"/>
        <end position="21"/>
    </location>
</feature>
<dbReference type="Pfam" id="PF13103">
    <property type="entry name" value="TonB_2"/>
    <property type="match status" value="1"/>
</dbReference>
<keyword evidence="8" id="KW-1133">Transmembrane helix</keyword>
<dbReference type="OrthoDB" id="7930032at2"/>
<dbReference type="InterPro" id="IPR037682">
    <property type="entry name" value="TonB_C"/>
</dbReference>
<feature type="compositionally biased region" description="Low complexity" evidence="10">
    <location>
        <begin position="150"/>
        <end position="161"/>
    </location>
</feature>
<comment type="subcellular location">
    <subcellularLocation>
        <location evidence="1">Cell inner membrane</location>
        <topology evidence="1">Single-pass membrane protein</topology>
        <orientation evidence="1">Periplasmic side</orientation>
    </subcellularLocation>
</comment>
<keyword evidence="6" id="KW-0812">Transmembrane</keyword>
<dbReference type="PANTHER" id="PTHR33446">
    <property type="entry name" value="PROTEIN TONB-RELATED"/>
    <property type="match status" value="1"/>
</dbReference>
<keyword evidence="5" id="KW-0997">Cell inner membrane</keyword>
<evidence type="ECO:0000256" key="6">
    <source>
        <dbReference type="ARBA" id="ARBA00022692"/>
    </source>
</evidence>
<dbReference type="GO" id="GO:0015031">
    <property type="term" value="P:protein transport"/>
    <property type="evidence" value="ECO:0007669"/>
    <property type="project" value="UniProtKB-KW"/>
</dbReference>
<keyword evidence="7" id="KW-0653">Protein transport</keyword>
<evidence type="ECO:0000256" key="11">
    <source>
        <dbReference type="SAM" id="SignalP"/>
    </source>
</evidence>
<dbReference type="RefSeq" id="WP_085850094.1">
    <property type="nucleotide sequence ID" value="NZ_FNZV01000011.1"/>
</dbReference>
<proteinExistence type="inferred from homology"/>
<evidence type="ECO:0000256" key="2">
    <source>
        <dbReference type="ARBA" id="ARBA00006555"/>
    </source>
</evidence>
<accession>A0A1Y5T899</accession>
<dbReference type="GO" id="GO:0055085">
    <property type="term" value="P:transmembrane transport"/>
    <property type="evidence" value="ECO:0007669"/>
    <property type="project" value="InterPro"/>
</dbReference>
<dbReference type="Gene3D" id="3.30.1150.10">
    <property type="match status" value="1"/>
</dbReference>
<keyword evidence="14" id="KW-1185">Reference proteome</keyword>
<evidence type="ECO:0000313" key="13">
    <source>
        <dbReference type="EMBL" id="SLN57655.1"/>
    </source>
</evidence>
<name>A0A1Y5T899_9RHOB</name>
<sequence length="264" mass="26819">MKTLWICTALGLSAALHVAGAALTKPSAAPVLEGGTVAGELALGIGFDDLVKATAGAKSQPVVPKPTQMAAATSRLTPVEAKPMPAQLSATSAQAAIAPVQRLKAVEPPKAEPVKASPPQPKPVPREKPKPKSEPAIAQRGNAAVNTRKGQAQGTQAGTQAEVTKGARESTAKIAGDGAIKSYQSKVLRRIARVPKRAAGARGKALVGITIAASGQIANARIVKSSGHAGIDKVALAQIKRAGPFTPTPTGKSLNVVVRFDSKS</sequence>
<feature type="region of interest" description="Disordered" evidence="10">
    <location>
        <begin position="106"/>
        <end position="165"/>
    </location>
</feature>
<keyword evidence="4" id="KW-1003">Cell membrane</keyword>
<feature type="domain" description="TonB C-terminal" evidence="12">
    <location>
        <begin position="177"/>
        <end position="264"/>
    </location>
</feature>
<evidence type="ECO:0000256" key="8">
    <source>
        <dbReference type="ARBA" id="ARBA00022989"/>
    </source>
</evidence>
<dbReference type="NCBIfam" id="TIGR01352">
    <property type="entry name" value="tonB_Cterm"/>
    <property type="match status" value="1"/>
</dbReference>
<keyword evidence="9" id="KW-0472">Membrane</keyword>
<evidence type="ECO:0000256" key="9">
    <source>
        <dbReference type="ARBA" id="ARBA00023136"/>
    </source>
</evidence>
<reference evidence="13 14" key="1">
    <citation type="submission" date="2017-03" db="EMBL/GenBank/DDBJ databases">
        <authorList>
            <person name="Afonso C.L."/>
            <person name="Miller P.J."/>
            <person name="Scott M.A."/>
            <person name="Spackman E."/>
            <person name="Goraichik I."/>
            <person name="Dimitrov K.M."/>
            <person name="Suarez D.L."/>
            <person name="Swayne D.E."/>
        </authorList>
    </citation>
    <scope>NUCLEOTIDE SEQUENCE [LARGE SCALE GENOMIC DNA]</scope>
    <source>
        <strain evidence="13 14">CECT 7971</strain>
    </source>
</reference>
<feature type="compositionally biased region" description="Basic and acidic residues" evidence="10">
    <location>
        <begin position="124"/>
        <end position="133"/>
    </location>
</feature>
<evidence type="ECO:0000256" key="1">
    <source>
        <dbReference type="ARBA" id="ARBA00004383"/>
    </source>
</evidence>